<protein>
    <submittedName>
        <fullName evidence="1">Uncharacterized protein</fullName>
    </submittedName>
</protein>
<dbReference type="Proteomes" id="UP000070700">
    <property type="component" value="Unassembled WGS sequence"/>
</dbReference>
<dbReference type="AlphaFoldDB" id="A0A194XT34"/>
<gene>
    <name evidence="1" type="ORF">LY89DRAFT_713916</name>
</gene>
<proteinExistence type="predicted"/>
<dbReference type="RefSeq" id="XP_018077820.1">
    <property type="nucleotide sequence ID" value="XM_018218089.1"/>
</dbReference>
<sequence length="252" mass="27788">MSVLQELAKTLNYPLDLARVPCSGLNNTGKKCGNFLSGVSTIKARGKLETLSKIEHTTFNGQTAELRDSATCTFCPTHQGDARVEVRIKQLLELMGKSSGGEQRRQVPKLVSVQYATPIRAPAESRTPAPAPPSPAIAIPKAPANLDTMIRQIRIWTQYPNQKVVAYVTSTLEKLVLDVQTGIRELEAEERAATKKKRYAVPPGWLQAADGKFEREEGCGMTTRSQRVDFPPGWLKGSDGTWVEGDDYYEIL</sequence>
<keyword evidence="2" id="KW-1185">Reference proteome</keyword>
<accession>A0A194XT34</accession>
<dbReference type="GeneID" id="28827815"/>
<organism evidence="1 2">
    <name type="scientific">Mollisia scopiformis</name>
    <name type="common">Conifer needle endophyte fungus</name>
    <name type="synonym">Phialocephala scopiformis</name>
    <dbReference type="NCBI Taxonomy" id="149040"/>
    <lineage>
        <taxon>Eukaryota</taxon>
        <taxon>Fungi</taxon>
        <taxon>Dikarya</taxon>
        <taxon>Ascomycota</taxon>
        <taxon>Pezizomycotina</taxon>
        <taxon>Leotiomycetes</taxon>
        <taxon>Helotiales</taxon>
        <taxon>Mollisiaceae</taxon>
        <taxon>Mollisia</taxon>
    </lineage>
</organism>
<reference evidence="1 2" key="1">
    <citation type="submission" date="2015-10" db="EMBL/GenBank/DDBJ databases">
        <title>Full genome of DAOMC 229536 Phialocephala scopiformis, a fungal endophyte of spruce producing the potent anti-insectan compound rugulosin.</title>
        <authorList>
            <consortium name="DOE Joint Genome Institute"/>
            <person name="Walker A.K."/>
            <person name="Frasz S.L."/>
            <person name="Seifert K.A."/>
            <person name="Miller J.D."/>
            <person name="Mondo S.J."/>
            <person name="Labutti K."/>
            <person name="Lipzen A."/>
            <person name="Dockter R."/>
            <person name="Kennedy M."/>
            <person name="Grigoriev I.V."/>
            <person name="Spatafora J.W."/>
        </authorList>
    </citation>
    <scope>NUCLEOTIDE SEQUENCE [LARGE SCALE GENOMIC DNA]</scope>
    <source>
        <strain evidence="1 2">CBS 120377</strain>
    </source>
</reference>
<dbReference type="KEGG" id="psco:LY89DRAFT_713916"/>
<dbReference type="EMBL" id="KQ947405">
    <property type="protein sequence ID" value="KUJ23465.1"/>
    <property type="molecule type" value="Genomic_DNA"/>
</dbReference>
<evidence type="ECO:0000313" key="2">
    <source>
        <dbReference type="Proteomes" id="UP000070700"/>
    </source>
</evidence>
<evidence type="ECO:0000313" key="1">
    <source>
        <dbReference type="EMBL" id="KUJ23465.1"/>
    </source>
</evidence>
<dbReference type="InParanoid" id="A0A194XT34"/>
<name>A0A194XT34_MOLSC</name>